<sequence length="407" mass="45854">MSNSYTNNSGSRRQKLNSRLKHIQQQEEKNKKISKTMLRGALAIAPKHKGSLEDLKANLQTAMELEHSTIPPYLCALYSIKEGKNLMAAEIVKSVVIEEMLHMVMVANLINSVGGTPIIGKTKGKPFIPTYPTHLPGNVDKDLIINLTSLTKKQVGVFCKIEHPGDEEREVKVQLRVNDGKTEYASIGAFYEAVMEQIETLEAEAQQKGKTIFNGKTPQVTPEHYYGAGGSIINVKNIEDARAVIDEIVDQGEGSFGSIFAEPYKEGKEEYLWFGADVEEYAHYFRFKEVLHGRFYKPTDSAHRDSPNKGLPTGEKINIDWNEVYIINDNPKMKDYPKDTEVYQKMYDFNKTYTRLLENINTGCNGKPEVLREGIVIMFDLKYKAQELMKIPGINGLGAGPSFEYVD</sequence>
<feature type="compositionally biased region" description="Polar residues" evidence="1">
    <location>
        <begin position="1"/>
        <end position="11"/>
    </location>
</feature>
<evidence type="ECO:0000256" key="1">
    <source>
        <dbReference type="SAM" id="MobiDB-lite"/>
    </source>
</evidence>
<feature type="compositionally biased region" description="Basic residues" evidence="1">
    <location>
        <begin position="12"/>
        <end position="22"/>
    </location>
</feature>
<accession>A0ABV9HX27</accession>
<organism evidence="3 4">
    <name type="scientific">Dokdonia ponticola</name>
    <dbReference type="NCBI Taxonomy" id="2041041"/>
    <lineage>
        <taxon>Bacteria</taxon>
        <taxon>Pseudomonadati</taxon>
        <taxon>Bacteroidota</taxon>
        <taxon>Flavobacteriia</taxon>
        <taxon>Flavobacteriales</taxon>
        <taxon>Flavobacteriaceae</taxon>
        <taxon>Dokdonia</taxon>
    </lineage>
</organism>
<keyword evidence="4" id="KW-1185">Reference proteome</keyword>
<dbReference type="InterPro" id="IPR026820">
    <property type="entry name" value="VioB/RebD_dom"/>
</dbReference>
<protein>
    <submittedName>
        <fullName evidence="3">Ferritin-like protein</fullName>
    </submittedName>
</protein>
<evidence type="ECO:0000259" key="2">
    <source>
        <dbReference type="Pfam" id="PF12902"/>
    </source>
</evidence>
<gene>
    <name evidence="3" type="ORF">ACFO3O_11130</name>
</gene>
<dbReference type="EMBL" id="JBHSFV010000006">
    <property type="protein sequence ID" value="MFC4634463.1"/>
    <property type="molecule type" value="Genomic_DNA"/>
</dbReference>
<reference evidence="4" key="1">
    <citation type="journal article" date="2019" name="Int. J. Syst. Evol. Microbiol.">
        <title>The Global Catalogue of Microorganisms (GCM) 10K type strain sequencing project: providing services to taxonomists for standard genome sequencing and annotation.</title>
        <authorList>
            <consortium name="The Broad Institute Genomics Platform"/>
            <consortium name="The Broad Institute Genome Sequencing Center for Infectious Disease"/>
            <person name="Wu L."/>
            <person name="Ma J."/>
        </authorList>
    </citation>
    <scope>NUCLEOTIDE SEQUENCE [LARGE SCALE GENOMIC DNA]</scope>
    <source>
        <strain evidence="4">YJ-61-S</strain>
    </source>
</reference>
<dbReference type="InterPro" id="IPR012347">
    <property type="entry name" value="Ferritin-like"/>
</dbReference>
<dbReference type="Pfam" id="PF12902">
    <property type="entry name" value="Ferritin-like"/>
    <property type="match status" value="1"/>
</dbReference>
<dbReference type="PANTHER" id="PTHR34400:SF4">
    <property type="entry name" value="MEMBRANE PROTEIN"/>
    <property type="match status" value="1"/>
</dbReference>
<dbReference type="InterPro" id="IPR009078">
    <property type="entry name" value="Ferritin-like_SF"/>
</dbReference>
<name>A0ABV9HX27_9FLAO</name>
<feature type="region of interest" description="Disordered" evidence="1">
    <location>
        <begin position="1"/>
        <end position="32"/>
    </location>
</feature>
<proteinExistence type="predicted"/>
<dbReference type="SUPFAM" id="SSF47240">
    <property type="entry name" value="Ferritin-like"/>
    <property type="match status" value="1"/>
</dbReference>
<dbReference type="PANTHER" id="PTHR34400">
    <property type="match status" value="1"/>
</dbReference>
<dbReference type="RefSeq" id="WP_379978744.1">
    <property type="nucleotide sequence ID" value="NZ_JBHSFV010000006.1"/>
</dbReference>
<evidence type="ECO:0000313" key="3">
    <source>
        <dbReference type="EMBL" id="MFC4634463.1"/>
    </source>
</evidence>
<feature type="domain" description="Iminophenyl-pyruvate dimer synthase" evidence="2">
    <location>
        <begin position="59"/>
        <end position="291"/>
    </location>
</feature>
<dbReference type="Gene3D" id="1.20.1260.10">
    <property type="match status" value="1"/>
</dbReference>
<evidence type="ECO:0000313" key="4">
    <source>
        <dbReference type="Proteomes" id="UP001596043"/>
    </source>
</evidence>
<dbReference type="Proteomes" id="UP001596043">
    <property type="component" value="Unassembled WGS sequence"/>
</dbReference>
<comment type="caution">
    <text evidence="3">The sequence shown here is derived from an EMBL/GenBank/DDBJ whole genome shotgun (WGS) entry which is preliminary data.</text>
</comment>